<dbReference type="Proteomes" id="UP001064896">
    <property type="component" value="Chromosome"/>
</dbReference>
<evidence type="ECO:0000313" key="2">
    <source>
        <dbReference type="EMBL" id="BCD84437.1"/>
    </source>
</evidence>
<evidence type="ECO:0000313" key="3">
    <source>
        <dbReference type="Proteomes" id="UP001064896"/>
    </source>
</evidence>
<organism evidence="2 3">
    <name type="scientific">Pseudomonas solani</name>
    <dbReference type="NCBI Taxonomy" id="2731552"/>
    <lineage>
        <taxon>Bacteria</taxon>
        <taxon>Pseudomonadati</taxon>
        <taxon>Pseudomonadota</taxon>
        <taxon>Gammaproteobacteria</taxon>
        <taxon>Pseudomonadales</taxon>
        <taxon>Pseudomonadaceae</taxon>
        <taxon>Pseudomonas</taxon>
    </lineage>
</organism>
<sequence length="56" mass="6070">MSAEHEYLSLVSDVRDGYRQGLEPRDGPLESGQGPKTDVFHEKAAGGRLHCNGAMV</sequence>
<gene>
    <name evidence="2" type="ORF">PSm6_08440</name>
</gene>
<name>A0ABM7L4F8_9PSED</name>
<reference evidence="2" key="1">
    <citation type="submission" date="2020-05" db="EMBL/GenBank/DDBJ databases">
        <title>Complete genome sequence of Pseudomonas sp. Sm006.</title>
        <authorList>
            <person name="Takeuchi K."/>
            <person name="Someya N."/>
        </authorList>
    </citation>
    <scope>NUCLEOTIDE SEQUENCE</scope>
    <source>
        <strain evidence="2">Sm006</strain>
    </source>
</reference>
<keyword evidence="3" id="KW-1185">Reference proteome</keyword>
<feature type="compositionally biased region" description="Basic and acidic residues" evidence="1">
    <location>
        <begin position="13"/>
        <end position="28"/>
    </location>
</feature>
<proteinExistence type="predicted"/>
<protein>
    <submittedName>
        <fullName evidence="2">Uncharacterized protein</fullName>
    </submittedName>
</protein>
<accession>A0ABM7L4F8</accession>
<dbReference type="EMBL" id="AP023081">
    <property type="protein sequence ID" value="BCD84437.1"/>
    <property type="molecule type" value="Genomic_DNA"/>
</dbReference>
<evidence type="ECO:0000256" key="1">
    <source>
        <dbReference type="SAM" id="MobiDB-lite"/>
    </source>
</evidence>
<feature type="region of interest" description="Disordered" evidence="1">
    <location>
        <begin position="13"/>
        <end position="35"/>
    </location>
</feature>